<dbReference type="RefSeq" id="WP_217964463.1">
    <property type="nucleotide sequence ID" value="NZ_JAHTBN010000003.1"/>
</dbReference>
<evidence type="ECO:0000313" key="6">
    <source>
        <dbReference type="EMBL" id="MFC4200268.1"/>
    </source>
</evidence>
<keyword evidence="2 6" id="KW-0548">Nucleotidyltransferase</keyword>
<dbReference type="EC" id="2.7.7.7" evidence="6"/>
<evidence type="ECO:0000256" key="4">
    <source>
        <dbReference type="ARBA" id="ARBA00022932"/>
    </source>
</evidence>
<keyword evidence="4" id="KW-0239">DNA-directed DNA polymerase</keyword>
<evidence type="ECO:0000256" key="3">
    <source>
        <dbReference type="ARBA" id="ARBA00022705"/>
    </source>
</evidence>
<proteinExistence type="predicted"/>
<evidence type="ECO:0000313" key="7">
    <source>
        <dbReference type="Proteomes" id="UP001595848"/>
    </source>
</evidence>
<dbReference type="InterPro" id="IPR005790">
    <property type="entry name" value="DNA_polIII_delta"/>
</dbReference>
<accession>A0ABV8NWR0</accession>
<comment type="caution">
    <text evidence="6">The sequence shown here is derived from an EMBL/GenBank/DDBJ whole genome shotgun (WGS) entry which is preliminary data.</text>
</comment>
<dbReference type="CDD" id="cd18138">
    <property type="entry name" value="HLD_clamp_pol_III_delta"/>
    <property type="match status" value="1"/>
</dbReference>
<dbReference type="Pfam" id="PF06144">
    <property type="entry name" value="DNA_pol3_delta"/>
    <property type="match status" value="1"/>
</dbReference>
<dbReference type="PANTHER" id="PTHR34388:SF1">
    <property type="entry name" value="DNA POLYMERASE III SUBUNIT DELTA"/>
    <property type="match status" value="1"/>
</dbReference>
<evidence type="ECO:0000256" key="1">
    <source>
        <dbReference type="ARBA" id="ARBA00022679"/>
    </source>
</evidence>
<sequence>MGRPLDPDSLLGALRQGRMPLDPLYVISGDEPLLVTETMDGLRAAAHAQGYTERSSMVLDANSDWSAVLAATRNVSLFGDRRVVELKLPGGKPGKTGGETLQRLAEMAGTGQWGDDTVMLVSLPRLDKATRTGKWASALWQHATTLELASVERAQLPDWIRQRLARQNQEVDAEVLEWMADKVEGNLLAAFQEIQKLALLYPEGRIEAAEVERAVLNVARYDVFGLRDAMLAGQPARTLSMLAGLRAEGTALPLVLWAVGDEIRILARLAEARSQGRDLGGELRKNRVFGNHERLARQALARVSPGAWPAAVQHAHEVDRLVKGLKVPGRLDDPWEEMGRLALRVAAVRPAPARRGPPPGA</sequence>
<keyword evidence="1 6" id="KW-0808">Transferase</keyword>
<keyword evidence="7" id="KW-1185">Reference proteome</keyword>
<evidence type="ECO:0000259" key="5">
    <source>
        <dbReference type="Pfam" id="PF06144"/>
    </source>
</evidence>
<dbReference type="GO" id="GO:0003887">
    <property type="term" value="F:DNA-directed DNA polymerase activity"/>
    <property type="evidence" value="ECO:0007669"/>
    <property type="project" value="UniProtKB-EC"/>
</dbReference>
<dbReference type="EMBL" id="JBHSBV010000002">
    <property type="protein sequence ID" value="MFC4200268.1"/>
    <property type="molecule type" value="Genomic_DNA"/>
</dbReference>
<name>A0ABV8NWR0_9BURK</name>
<protein>
    <submittedName>
        <fullName evidence="6">DNA polymerase III subunit delta</fullName>
        <ecNumber evidence="6">2.7.7.7</ecNumber>
    </submittedName>
</protein>
<gene>
    <name evidence="6" type="primary">holA</name>
    <name evidence="6" type="ORF">ACFOY1_04810</name>
</gene>
<feature type="domain" description="DNA polymerase III delta N-terminal" evidence="5">
    <location>
        <begin position="25"/>
        <end position="147"/>
    </location>
</feature>
<dbReference type="InterPro" id="IPR010372">
    <property type="entry name" value="DNA_pol3_delta_N"/>
</dbReference>
<dbReference type="PANTHER" id="PTHR34388">
    <property type="entry name" value="DNA POLYMERASE III SUBUNIT DELTA"/>
    <property type="match status" value="1"/>
</dbReference>
<keyword evidence="3" id="KW-0235">DNA replication</keyword>
<evidence type="ECO:0000256" key="2">
    <source>
        <dbReference type="ARBA" id="ARBA00022695"/>
    </source>
</evidence>
<organism evidence="6 7">
    <name type="scientific">Candidimonas humi</name>
    <dbReference type="NCBI Taxonomy" id="683355"/>
    <lineage>
        <taxon>Bacteria</taxon>
        <taxon>Pseudomonadati</taxon>
        <taxon>Pseudomonadota</taxon>
        <taxon>Betaproteobacteria</taxon>
        <taxon>Burkholderiales</taxon>
        <taxon>Alcaligenaceae</taxon>
        <taxon>Candidimonas</taxon>
    </lineage>
</organism>
<dbReference type="Proteomes" id="UP001595848">
    <property type="component" value="Unassembled WGS sequence"/>
</dbReference>
<reference evidence="7" key="1">
    <citation type="journal article" date="2019" name="Int. J. Syst. Evol. Microbiol.">
        <title>The Global Catalogue of Microorganisms (GCM) 10K type strain sequencing project: providing services to taxonomists for standard genome sequencing and annotation.</title>
        <authorList>
            <consortium name="The Broad Institute Genomics Platform"/>
            <consortium name="The Broad Institute Genome Sequencing Center for Infectious Disease"/>
            <person name="Wu L."/>
            <person name="Ma J."/>
        </authorList>
    </citation>
    <scope>NUCLEOTIDE SEQUENCE [LARGE SCALE GENOMIC DNA]</scope>
    <source>
        <strain evidence="7">LMG 24813</strain>
    </source>
</reference>
<dbReference type="NCBIfam" id="TIGR01128">
    <property type="entry name" value="holA"/>
    <property type="match status" value="1"/>
</dbReference>